<reference evidence="1" key="1">
    <citation type="submission" date="2021-05" db="EMBL/GenBank/DDBJ databases">
        <title>The genome of the haptophyte Pavlova lutheri (Diacronema luteri, Pavlovales) - a model for lipid biosynthesis in eukaryotic algae.</title>
        <authorList>
            <person name="Hulatt C.J."/>
            <person name="Posewitz M.C."/>
        </authorList>
    </citation>
    <scope>NUCLEOTIDE SEQUENCE</scope>
    <source>
        <strain evidence="1">NIVA-4/92</strain>
    </source>
</reference>
<sequence length="93" mass="9854">MFPPGRRIHVHDSFAVIAPRYHDAVDTHHYINSAAGNMQGSPHKCGAYVGAPDNWLRAGATCPFGARVGNSVGVSDAIIMLNGVCNRDVAAPK</sequence>
<name>A0A8J5XAR6_DIALT</name>
<protein>
    <submittedName>
        <fullName evidence="1">Uncharacterized protein</fullName>
    </submittedName>
</protein>
<organism evidence="1 2">
    <name type="scientific">Diacronema lutheri</name>
    <name type="common">Unicellular marine alga</name>
    <name type="synonym">Monochrysis lutheri</name>
    <dbReference type="NCBI Taxonomy" id="2081491"/>
    <lineage>
        <taxon>Eukaryota</taxon>
        <taxon>Haptista</taxon>
        <taxon>Haptophyta</taxon>
        <taxon>Pavlovophyceae</taxon>
        <taxon>Pavlovales</taxon>
        <taxon>Pavlovaceae</taxon>
        <taxon>Diacronema</taxon>
    </lineage>
</organism>
<gene>
    <name evidence="1" type="ORF">KFE25_003202</name>
</gene>
<dbReference type="EMBL" id="JAGTXO010000038">
    <property type="protein sequence ID" value="KAG8459750.1"/>
    <property type="molecule type" value="Genomic_DNA"/>
</dbReference>
<accession>A0A8J5XAR6</accession>
<proteinExistence type="predicted"/>
<dbReference type="Proteomes" id="UP000751190">
    <property type="component" value="Unassembled WGS sequence"/>
</dbReference>
<keyword evidence="2" id="KW-1185">Reference proteome</keyword>
<evidence type="ECO:0000313" key="1">
    <source>
        <dbReference type="EMBL" id="KAG8459750.1"/>
    </source>
</evidence>
<comment type="caution">
    <text evidence="1">The sequence shown here is derived from an EMBL/GenBank/DDBJ whole genome shotgun (WGS) entry which is preliminary data.</text>
</comment>
<dbReference type="AlphaFoldDB" id="A0A8J5XAR6"/>
<evidence type="ECO:0000313" key="2">
    <source>
        <dbReference type="Proteomes" id="UP000751190"/>
    </source>
</evidence>